<dbReference type="CDD" id="cd07185">
    <property type="entry name" value="OmpA_C-like"/>
    <property type="match status" value="1"/>
</dbReference>
<keyword evidence="2" id="KW-0732">Signal</keyword>
<dbReference type="InterPro" id="IPR003367">
    <property type="entry name" value="Thrombospondin_3-like_rpt"/>
</dbReference>
<evidence type="ECO:0000313" key="6">
    <source>
        <dbReference type="EMBL" id="VAW90198.1"/>
    </source>
</evidence>
<proteinExistence type="predicted"/>
<dbReference type="InterPro" id="IPR028974">
    <property type="entry name" value="TSP_type-3_rpt"/>
</dbReference>
<dbReference type="Gene3D" id="4.10.1080.10">
    <property type="entry name" value="TSP type-3 repeat"/>
    <property type="match status" value="1"/>
</dbReference>
<organism evidence="6">
    <name type="scientific">hydrothermal vent metagenome</name>
    <dbReference type="NCBI Taxonomy" id="652676"/>
    <lineage>
        <taxon>unclassified sequences</taxon>
        <taxon>metagenomes</taxon>
        <taxon>ecological metagenomes</taxon>
    </lineage>
</organism>
<dbReference type="InterPro" id="IPR036737">
    <property type="entry name" value="OmpA-like_sf"/>
</dbReference>
<accession>A0A3B0Z9W1</accession>
<dbReference type="SUPFAM" id="SSF103088">
    <property type="entry name" value="OmpA-like"/>
    <property type="match status" value="1"/>
</dbReference>
<comment type="subcellular location">
    <subcellularLocation>
        <location evidence="1">Cell outer membrane</location>
    </subcellularLocation>
</comment>
<dbReference type="Pfam" id="PF00691">
    <property type="entry name" value="OmpA"/>
    <property type="match status" value="1"/>
</dbReference>
<dbReference type="GO" id="GO:0005509">
    <property type="term" value="F:calcium ion binding"/>
    <property type="evidence" value="ECO:0007669"/>
    <property type="project" value="InterPro"/>
</dbReference>
<dbReference type="AlphaFoldDB" id="A0A3B0Z9W1"/>
<evidence type="ECO:0000259" key="5">
    <source>
        <dbReference type="PROSITE" id="PS51123"/>
    </source>
</evidence>
<feature type="domain" description="OmpA-like" evidence="5">
    <location>
        <begin position="253"/>
        <end position="369"/>
    </location>
</feature>
<dbReference type="InterPro" id="IPR006664">
    <property type="entry name" value="OMP_bac"/>
</dbReference>
<protein>
    <recommendedName>
        <fullName evidence="5">OmpA-like domain-containing protein</fullName>
    </recommendedName>
</protein>
<dbReference type="PRINTS" id="PR01021">
    <property type="entry name" value="OMPADOMAIN"/>
</dbReference>
<gene>
    <name evidence="6" type="ORF">MNBD_GAMMA18-2488</name>
</gene>
<dbReference type="PRINTS" id="PR01023">
    <property type="entry name" value="NAFLGMOTY"/>
</dbReference>
<dbReference type="InterPro" id="IPR050330">
    <property type="entry name" value="Bact_OuterMem_StrucFunc"/>
</dbReference>
<sequence>MVNKLSAGILMSVAVLLMVSVVGVSTATAGAAGYWTTKSGEVWRTEAGQCWRASNWEPKHALAECKDIVDGDGDGIADDADTCPNTPVGTKVGTNGCEQDLDGDGVVDSKDRCPNTVKGIDVDNHGCKKQPIDSDSDGVTDNKDRCPNTKAGTAVNATGCELDSDGDGVVDSKDRCSSTVKGTDVDASGCKKQLLDGDGDGVADNKDRCPNTVSGRAVNATGCELDSDGDGVVDSKDRCAASASGATVDASGCKLEENIVLKSVNFKTSSDQLTNDSYSSLDEVAETLKRYPTMKVEVAGYTDSSGKVSYNQMLSQKRAEAVVSYLISKGAPAANLSAKGYGPASPIADNSSRAGRAINRRVELNILTR</sequence>
<dbReference type="EMBL" id="UOFP01000315">
    <property type="protein sequence ID" value="VAW90198.1"/>
    <property type="molecule type" value="Genomic_DNA"/>
</dbReference>
<dbReference type="Pfam" id="PF02412">
    <property type="entry name" value="TSP_3"/>
    <property type="match status" value="4"/>
</dbReference>
<keyword evidence="3" id="KW-0472">Membrane</keyword>
<evidence type="ECO:0000256" key="1">
    <source>
        <dbReference type="ARBA" id="ARBA00004442"/>
    </source>
</evidence>
<keyword evidence="4" id="KW-0998">Cell outer membrane</keyword>
<evidence type="ECO:0000256" key="3">
    <source>
        <dbReference type="ARBA" id="ARBA00023136"/>
    </source>
</evidence>
<dbReference type="PANTHER" id="PTHR30329:SF21">
    <property type="entry name" value="LIPOPROTEIN YIAD-RELATED"/>
    <property type="match status" value="1"/>
</dbReference>
<name>A0A3B0Z9W1_9ZZZZ</name>
<dbReference type="GO" id="GO:0007155">
    <property type="term" value="P:cell adhesion"/>
    <property type="evidence" value="ECO:0007669"/>
    <property type="project" value="InterPro"/>
</dbReference>
<dbReference type="PANTHER" id="PTHR30329">
    <property type="entry name" value="STATOR ELEMENT OF FLAGELLAR MOTOR COMPLEX"/>
    <property type="match status" value="1"/>
</dbReference>
<dbReference type="InterPro" id="IPR006665">
    <property type="entry name" value="OmpA-like"/>
</dbReference>
<evidence type="ECO:0000256" key="4">
    <source>
        <dbReference type="ARBA" id="ARBA00023237"/>
    </source>
</evidence>
<dbReference type="PROSITE" id="PS51123">
    <property type="entry name" value="OMPA_2"/>
    <property type="match status" value="1"/>
</dbReference>
<reference evidence="6" key="1">
    <citation type="submission" date="2018-06" db="EMBL/GenBank/DDBJ databases">
        <authorList>
            <person name="Zhirakovskaya E."/>
        </authorList>
    </citation>
    <scope>NUCLEOTIDE SEQUENCE</scope>
</reference>
<dbReference type="SUPFAM" id="SSF103647">
    <property type="entry name" value="TSP type-3 repeat"/>
    <property type="match status" value="3"/>
</dbReference>
<dbReference type="Gene3D" id="3.30.1330.60">
    <property type="entry name" value="OmpA-like domain"/>
    <property type="match status" value="1"/>
</dbReference>
<dbReference type="GO" id="GO:0009279">
    <property type="term" value="C:cell outer membrane"/>
    <property type="evidence" value="ECO:0007669"/>
    <property type="project" value="UniProtKB-SubCell"/>
</dbReference>
<evidence type="ECO:0000256" key="2">
    <source>
        <dbReference type="ARBA" id="ARBA00022729"/>
    </source>
</evidence>